<reference evidence="2" key="1">
    <citation type="submission" date="2022-11" db="EMBL/GenBank/DDBJ databases">
        <authorList>
            <person name="Hyden B.L."/>
            <person name="Feng K."/>
            <person name="Yates T."/>
            <person name="Jawdy S."/>
            <person name="Smart L.B."/>
            <person name="Muchero W."/>
        </authorList>
    </citation>
    <scope>NUCLEOTIDE SEQUENCE</scope>
    <source>
        <tissue evidence="2">Shoot tip</tissue>
    </source>
</reference>
<dbReference type="AlphaFoldDB" id="A0A9Q0SIL1"/>
<dbReference type="EMBL" id="JAPFFK010000020">
    <property type="protein sequence ID" value="KAJ6679144.1"/>
    <property type="molecule type" value="Genomic_DNA"/>
</dbReference>
<evidence type="ECO:0000313" key="2">
    <source>
        <dbReference type="EMBL" id="KAJ6679144.1"/>
    </source>
</evidence>
<keyword evidence="3" id="KW-1185">Reference proteome</keyword>
<reference evidence="2" key="2">
    <citation type="journal article" date="2023" name="Int. J. Mol. Sci.">
        <title>De Novo Assembly and Annotation of 11 Diverse Shrub Willow (Salix) Genomes Reveals Novel Gene Organization in Sex-Linked Regions.</title>
        <authorList>
            <person name="Hyden B."/>
            <person name="Feng K."/>
            <person name="Yates T.B."/>
            <person name="Jawdy S."/>
            <person name="Cereghino C."/>
            <person name="Smart L.B."/>
            <person name="Muchero W."/>
        </authorList>
    </citation>
    <scope>NUCLEOTIDE SEQUENCE</scope>
    <source>
        <tissue evidence="2">Shoot tip</tissue>
    </source>
</reference>
<evidence type="ECO:0000313" key="3">
    <source>
        <dbReference type="Proteomes" id="UP001151532"/>
    </source>
</evidence>
<gene>
    <name evidence="2" type="ORF">OIU79_018994</name>
</gene>
<sequence length="101" mass="11782">MSIYRTRQGGFDDGNRGETIQELWLQRKYVDGVKLKRDLLNDVHGKRSGPFAKWKSPRAPCADSGGMDFGDGKHRRKKMSDRLKPRFQDWKQGIDEEKPFQ</sequence>
<dbReference type="Proteomes" id="UP001151532">
    <property type="component" value="Chromosome 14"/>
</dbReference>
<feature type="region of interest" description="Disordered" evidence="1">
    <location>
        <begin position="50"/>
        <end position="101"/>
    </location>
</feature>
<comment type="caution">
    <text evidence="2">The sequence shown here is derived from an EMBL/GenBank/DDBJ whole genome shotgun (WGS) entry which is preliminary data.</text>
</comment>
<name>A0A9Q0SIL1_SALPP</name>
<protein>
    <submittedName>
        <fullName evidence="2">Uncharacterized protein</fullName>
    </submittedName>
</protein>
<accession>A0A9Q0SIL1</accession>
<proteinExistence type="predicted"/>
<organism evidence="2 3">
    <name type="scientific">Salix purpurea</name>
    <name type="common">Purple osier willow</name>
    <dbReference type="NCBI Taxonomy" id="77065"/>
    <lineage>
        <taxon>Eukaryota</taxon>
        <taxon>Viridiplantae</taxon>
        <taxon>Streptophyta</taxon>
        <taxon>Embryophyta</taxon>
        <taxon>Tracheophyta</taxon>
        <taxon>Spermatophyta</taxon>
        <taxon>Magnoliopsida</taxon>
        <taxon>eudicotyledons</taxon>
        <taxon>Gunneridae</taxon>
        <taxon>Pentapetalae</taxon>
        <taxon>rosids</taxon>
        <taxon>fabids</taxon>
        <taxon>Malpighiales</taxon>
        <taxon>Salicaceae</taxon>
        <taxon>Saliceae</taxon>
        <taxon>Salix</taxon>
    </lineage>
</organism>
<evidence type="ECO:0000256" key="1">
    <source>
        <dbReference type="SAM" id="MobiDB-lite"/>
    </source>
</evidence>
<feature type="compositionally biased region" description="Basic and acidic residues" evidence="1">
    <location>
        <begin position="80"/>
        <end position="101"/>
    </location>
</feature>
<feature type="non-terminal residue" evidence="2">
    <location>
        <position position="1"/>
    </location>
</feature>